<dbReference type="AlphaFoldDB" id="U7D6E0"/>
<protein>
    <submittedName>
        <fullName evidence="1">Uncharacterized protein</fullName>
    </submittedName>
</protein>
<keyword evidence="2" id="KW-1185">Reference proteome</keyword>
<proteinExistence type="predicted"/>
<dbReference type="EMBL" id="ASJR01000018">
    <property type="protein sequence ID" value="ERP31141.1"/>
    <property type="molecule type" value="Genomic_DNA"/>
</dbReference>
<gene>
    <name evidence="1" type="ORF">CALK_1939</name>
</gene>
<accession>U7D6E0</accession>
<dbReference type="RefSeq" id="WP_022637360.1">
    <property type="nucleotide sequence ID" value="NZ_ASJR01000018.1"/>
</dbReference>
<evidence type="ECO:0000313" key="1">
    <source>
        <dbReference type="EMBL" id="ERP31141.1"/>
    </source>
</evidence>
<evidence type="ECO:0000313" key="2">
    <source>
        <dbReference type="Proteomes" id="UP000017148"/>
    </source>
</evidence>
<sequence length="144" mass="16643">MKNSIQVILGLLIIVTVSSASELFYVRPIQRTGVYENSVRERNERSLEQVDESDRLLVRKSQGRYYFIEHQGIEGWIEQSKVARTEGRTYTFNKVIIDGYDNTVTALHIADQQAELTRPVNIERSFEKALKTGTDKESILLHRQ</sequence>
<organism evidence="1 2">
    <name type="scientific">Chitinivibrio alkaliphilus ACht1</name>
    <dbReference type="NCBI Taxonomy" id="1313304"/>
    <lineage>
        <taxon>Bacteria</taxon>
        <taxon>Pseudomonadati</taxon>
        <taxon>Fibrobacterota</taxon>
        <taxon>Chitinivibrionia</taxon>
        <taxon>Chitinivibrionales</taxon>
        <taxon>Chitinivibrionaceae</taxon>
        <taxon>Chitinivibrio</taxon>
    </lineage>
</organism>
<dbReference type="Proteomes" id="UP000017148">
    <property type="component" value="Unassembled WGS sequence"/>
</dbReference>
<name>U7D6E0_9BACT</name>
<comment type="caution">
    <text evidence="1">The sequence shown here is derived from an EMBL/GenBank/DDBJ whole genome shotgun (WGS) entry which is preliminary data.</text>
</comment>
<reference evidence="1 2" key="1">
    <citation type="journal article" date="2013" name="Environ. Microbiol.">
        <title>Genome analysis of Chitinivibrio alkaliphilus gen. nov., sp. nov., a novel extremely haloalkaliphilic anaerobic chitinolytic bacterium from the candidate phylum Termite Group 3.</title>
        <authorList>
            <person name="Sorokin D.Y."/>
            <person name="Gumerov V.M."/>
            <person name="Rakitin A.L."/>
            <person name="Beletsky A.V."/>
            <person name="Damste J.S."/>
            <person name="Muyzer G."/>
            <person name="Mardanov A.V."/>
            <person name="Ravin N.V."/>
        </authorList>
    </citation>
    <scope>NUCLEOTIDE SEQUENCE [LARGE SCALE GENOMIC DNA]</scope>
    <source>
        <strain evidence="1 2">ACht1</strain>
    </source>
</reference>